<keyword evidence="3 5" id="KW-0547">Nucleotide-binding</keyword>
<name>A0A0C1VVD2_9VIBR</name>
<dbReference type="HAMAP" id="MF_00397">
    <property type="entry name" value="CitG"/>
    <property type="match status" value="1"/>
</dbReference>
<comment type="similarity">
    <text evidence="5">Belongs to the CitG/MdcB family.</text>
</comment>
<dbReference type="GO" id="GO:0051191">
    <property type="term" value="P:prosthetic group biosynthetic process"/>
    <property type="evidence" value="ECO:0007669"/>
    <property type="project" value="TreeGrafter"/>
</dbReference>
<organism evidence="6 7">
    <name type="scientific">Vibrio owensii CAIM 1854 = LMG 25443</name>
    <dbReference type="NCBI Taxonomy" id="1229493"/>
    <lineage>
        <taxon>Bacteria</taxon>
        <taxon>Pseudomonadati</taxon>
        <taxon>Pseudomonadota</taxon>
        <taxon>Gammaproteobacteria</taxon>
        <taxon>Vibrionales</taxon>
        <taxon>Vibrionaceae</taxon>
        <taxon>Vibrio</taxon>
    </lineage>
</organism>
<dbReference type="Gene3D" id="1.10.4200.10">
    <property type="entry name" value="Triphosphoribosyl-dephospho-CoA protein"/>
    <property type="match status" value="1"/>
</dbReference>
<dbReference type="RefSeq" id="WP_020197756.1">
    <property type="nucleotide sequence ID" value="NZ_BAOH01000140.1"/>
</dbReference>
<dbReference type="EC" id="2.4.2.52" evidence="5"/>
<keyword evidence="2 5" id="KW-0808">Transferase</keyword>
<evidence type="ECO:0000256" key="5">
    <source>
        <dbReference type="HAMAP-Rule" id="MF_00397"/>
    </source>
</evidence>
<dbReference type="PATRIC" id="fig|1229493.5.peg.197"/>
<reference evidence="6 7" key="1">
    <citation type="submission" date="2014-07" db="EMBL/GenBank/DDBJ databases">
        <title>Unique and conserved regions in Vibrio harveyi and related species in comparison with the shrimp pathogen Vibrio harveyi CAIM 1792.</title>
        <authorList>
            <person name="Espinoza-Valles I."/>
            <person name="Vora G."/>
            <person name="Leekitcharoenphon P."/>
            <person name="Ussery D."/>
            <person name="Hoj L."/>
            <person name="Gomez-Gil B."/>
        </authorList>
    </citation>
    <scope>NUCLEOTIDE SEQUENCE [LARGE SCALE GENOMIC DNA]</scope>
    <source>
        <strain evidence="7">CAIM 1854 / LMG 25443</strain>
    </source>
</reference>
<dbReference type="InterPro" id="IPR002736">
    <property type="entry name" value="CitG"/>
</dbReference>
<dbReference type="GO" id="GO:0005524">
    <property type="term" value="F:ATP binding"/>
    <property type="evidence" value="ECO:0007669"/>
    <property type="project" value="UniProtKB-KW"/>
</dbReference>
<dbReference type="AlphaFoldDB" id="A0A0C1VVD2"/>
<evidence type="ECO:0000256" key="1">
    <source>
        <dbReference type="ARBA" id="ARBA00001210"/>
    </source>
</evidence>
<evidence type="ECO:0000256" key="3">
    <source>
        <dbReference type="ARBA" id="ARBA00022741"/>
    </source>
</evidence>
<proteinExistence type="inferred from homology"/>
<dbReference type="Proteomes" id="UP000031586">
    <property type="component" value="Unassembled WGS sequence"/>
</dbReference>
<keyword evidence="4 5" id="KW-0067">ATP-binding</keyword>
<dbReference type="PANTHER" id="PTHR30201:SF2">
    <property type="entry name" value="2-(5''-TRIPHOSPHORIBOSYL)-3'-DEPHOSPHOCOENZYME-A SYNTHASE"/>
    <property type="match status" value="1"/>
</dbReference>
<dbReference type="GO" id="GO:0046917">
    <property type="term" value="F:triphosphoribosyl-dephospho-CoA synthase activity"/>
    <property type="evidence" value="ECO:0007669"/>
    <property type="project" value="UniProtKB-UniRule"/>
</dbReference>
<evidence type="ECO:0000313" key="6">
    <source>
        <dbReference type="EMBL" id="KIF53873.1"/>
    </source>
</evidence>
<comment type="catalytic activity">
    <reaction evidence="1 5">
        <text>3'-dephospho-CoA + ATP = 2'-(5''-triphospho-alpha-D-ribosyl)-3'-dephospho-CoA + adenine</text>
        <dbReference type="Rhea" id="RHEA:15117"/>
        <dbReference type="ChEBI" id="CHEBI:16708"/>
        <dbReference type="ChEBI" id="CHEBI:30616"/>
        <dbReference type="ChEBI" id="CHEBI:57328"/>
        <dbReference type="ChEBI" id="CHEBI:61378"/>
        <dbReference type="EC" id="2.4.2.52"/>
    </reaction>
</comment>
<dbReference type="Pfam" id="PF01874">
    <property type="entry name" value="CitG"/>
    <property type="match status" value="1"/>
</dbReference>
<sequence length="319" mass="34707">MTNVALKLLLDQNIERVPSVAHRSAVKVNLFSLVSELAYHAMLVEVHLSPKPGLVDLISNGAHSDMNVPLFEASASAIRPFLNGFLNAGLAHATHSAETLLDVLRPVGMQAERAMFAATGGVNTHKGMIFGLGLVCGAIGWLKGKGIAVDSLHISQVIKRSCALMVFQELKNTDSKTETHGERLYREFGLTGARGEAASGYQTIMTYSLPAYQQALYEGASAEQALWQVLLTLMVHNKDTNVVSRGGMHGLRYVQNIASKLIESGGWHNPNLEEQLMDFDRQLIEKNLSPGGSADLLALTWLLAEIDDLTRHIIANNDE</sequence>
<dbReference type="EMBL" id="JPRD01000011">
    <property type="protein sequence ID" value="KIF53873.1"/>
    <property type="molecule type" value="Genomic_DNA"/>
</dbReference>
<comment type="caution">
    <text evidence="6">The sequence shown here is derived from an EMBL/GenBank/DDBJ whole genome shotgun (WGS) entry which is preliminary data.</text>
</comment>
<evidence type="ECO:0000256" key="2">
    <source>
        <dbReference type="ARBA" id="ARBA00022679"/>
    </source>
</evidence>
<accession>A0A0C1VVD2</accession>
<evidence type="ECO:0000256" key="4">
    <source>
        <dbReference type="ARBA" id="ARBA00022840"/>
    </source>
</evidence>
<evidence type="ECO:0000313" key="7">
    <source>
        <dbReference type="Proteomes" id="UP000031586"/>
    </source>
</evidence>
<gene>
    <name evidence="5" type="primary">citG</name>
    <name evidence="6" type="ORF">H735_05660</name>
</gene>
<protein>
    <recommendedName>
        <fullName evidence="5">Probable 2-(5''-triphosphoribosyl)-3'-dephosphocoenzyme-A synthase</fullName>
        <shortName evidence="5">2-(5''-triphosphoribosyl)-3'-dephospho-CoA synthase</shortName>
        <ecNumber evidence="5">2.4.2.52</ecNumber>
    </recommendedName>
</protein>
<dbReference type="PANTHER" id="PTHR30201">
    <property type="entry name" value="TRIPHOSPHORIBOSYL-DEPHOSPHO-COA SYNTHASE"/>
    <property type="match status" value="1"/>
</dbReference>
<dbReference type="NCBIfam" id="TIGR03125">
    <property type="entry name" value="citrate_citG"/>
    <property type="match status" value="1"/>
</dbReference>
<dbReference type="InterPro" id="IPR017551">
    <property type="entry name" value="TriPribosyl-deP-CoA_syn_CitG"/>
</dbReference>